<feature type="region of interest" description="Disordered" evidence="1">
    <location>
        <begin position="1127"/>
        <end position="1251"/>
    </location>
</feature>
<feature type="region of interest" description="Disordered" evidence="1">
    <location>
        <begin position="903"/>
        <end position="935"/>
    </location>
</feature>
<dbReference type="GO" id="GO:0042795">
    <property type="term" value="P:snRNA transcription by RNA polymerase II"/>
    <property type="evidence" value="ECO:0007669"/>
    <property type="project" value="TreeGrafter"/>
</dbReference>
<feature type="compositionally biased region" description="Basic and acidic residues" evidence="1">
    <location>
        <begin position="131"/>
        <end position="144"/>
    </location>
</feature>
<feature type="compositionally biased region" description="Basic residues" evidence="1">
    <location>
        <begin position="1363"/>
        <end position="1373"/>
    </location>
</feature>
<dbReference type="InterPro" id="IPR019535">
    <property type="entry name" value="ICE2_C"/>
</dbReference>
<dbReference type="EMBL" id="CAJPWZ010003103">
    <property type="protein sequence ID" value="CAG2252013.1"/>
    <property type="molecule type" value="Genomic_DNA"/>
</dbReference>
<feature type="compositionally biased region" description="Polar residues" evidence="1">
    <location>
        <begin position="1377"/>
        <end position="1387"/>
    </location>
</feature>
<dbReference type="GO" id="GO:0045945">
    <property type="term" value="P:positive regulation of transcription by RNA polymerase III"/>
    <property type="evidence" value="ECO:0007669"/>
    <property type="project" value="TreeGrafter"/>
</dbReference>
<reference evidence="3" key="1">
    <citation type="submission" date="2021-03" db="EMBL/GenBank/DDBJ databases">
        <authorList>
            <person name="Bekaert M."/>
        </authorList>
    </citation>
    <scope>NUCLEOTIDE SEQUENCE</scope>
</reference>
<feature type="compositionally biased region" description="Basic and acidic residues" evidence="1">
    <location>
        <begin position="1388"/>
        <end position="1398"/>
    </location>
</feature>
<keyword evidence="4" id="KW-1185">Reference proteome</keyword>
<organism evidence="3 4">
    <name type="scientific">Mytilus edulis</name>
    <name type="common">Blue mussel</name>
    <dbReference type="NCBI Taxonomy" id="6550"/>
    <lineage>
        <taxon>Eukaryota</taxon>
        <taxon>Metazoa</taxon>
        <taxon>Spiralia</taxon>
        <taxon>Lophotrochozoa</taxon>
        <taxon>Mollusca</taxon>
        <taxon>Bivalvia</taxon>
        <taxon>Autobranchia</taxon>
        <taxon>Pteriomorphia</taxon>
        <taxon>Mytilida</taxon>
        <taxon>Mytiloidea</taxon>
        <taxon>Mytilidae</taxon>
        <taxon>Mytilinae</taxon>
        <taxon>Mytilus</taxon>
    </lineage>
</organism>
<name>A0A8S3V366_MYTED</name>
<dbReference type="GO" id="GO:0008023">
    <property type="term" value="C:transcription elongation factor complex"/>
    <property type="evidence" value="ECO:0007669"/>
    <property type="project" value="InterPro"/>
</dbReference>
<gene>
    <name evidence="3" type="ORF">MEDL_63593</name>
</gene>
<evidence type="ECO:0000313" key="3">
    <source>
        <dbReference type="EMBL" id="CAG2252013.1"/>
    </source>
</evidence>
<evidence type="ECO:0000256" key="1">
    <source>
        <dbReference type="SAM" id="MobiDB-lite"/>
    </source>
</evidence>
<feature type="region of interest" description="Disordered" evidence="1">
    <location>
        <begin position="53"/>
        <end position="93"/>
    </location>
</feature>
<proteinExistence type="predicted"/>
<dbReference type="PANTHER" id="PTHR14633:SF3">
    <property type="entry name" value="LITTLE ELONGATION COMPLEX SUBUNIT 2"/>
    <property type="match status" value="1"/>
</dbReference>
<feature type="domain" description="Little elongation complex subunit 2 C-terminal" evidence="2">
    <location>
        <begin position="1468"/>
        <end position="1665"/>
    </location>
</feature>
<dbReference type="Proteomes" id="UP000683360">
    <property type="component" value="Unassembled WGS sequence"/>
</dbReference>
<protein>
    <recommendedName>
        <fullName evidence="2">Little elongation complex subunit 2 C-terminal domain-containing protein</fullName>
    </recommendedName>
</protein>
<feature type="compositionally biased region" description="Polar residues" evidence="1">
    <location>
        <begin position="1192"/>
        <end position="1203"/>
    </location>
</feature>
<feature type="compositionally biased region" description="Basic residues" evidence="1">
    <location>
        <begin position="1671"/>
        <end position="1681"/>
    </location>
</feature>
<feature type="compositionally biased region" description="Polar residues" evidence="1">
    <location>
        <begin position="1212"/>
        <end position="1222"/>
    </location>
</feature>
<feature type="compositionally biased region" description="Basic and acidic residues" evidence="1">
    <location>
        <begin position="171"/>
        <end position="198"/>
    </location>
</feature>
<feature type="compositionally biased region" description="Basic and acidic residues" evidence="1">
    <location>
        <begin position="1179"/>
        <end position="1191"/>
    </location>
</feature>
<feature type="region of interest" description="Disordered" evidence="1">
    <location>
        <begin position="543"/>
        <end position="567"/>
    </location>
</feature>
<feature type="compositionally biased region" description="Basic and acidic residues" evidence="1">
    <location>
        <begin position="231"/>
        <end position="257"/>
    </location>
</feature>
<feature type="region of interest" description="Disordered" evidence="1">
    <location>
        <begin position="116"/>
        <end position="267"/>
    </location>
</feature>
<evidence type="ECO:0000313" key="4">
    <source>
        <dbReference type="Proteomes" id="UP000683360"/>
    </source>
</evidence>
<dbReference type="OrthoDB" id="6288737at2759"/>
<feature type="compositionally biased region" description="Polar residues" evidence="1">
    <location>
        <begin position="917"/>
        <end position="931"/>
    </location>
</feature>
<feature type="compositionally biased region" description="Basic and acidic residues" evidence="1">
    <location>
        <begin position="1348"/>
        <end position="1362"/>
    </location>
</feature>
<feature type="region of interest" description="Disordered" evidence="1">
    <location>
        <begin position="1277"/>
        <end position="1408"/>
    </location>
</feature>
<feature type="compositionally biased region" description="Polar residues" evidence="1">
    <location>
        <begin position="148"/>
        <end position="170"/>
    </location>
</feature>
<dbReference type="PANTHER" id="PTHR14633">
    <property type="entry name" value="LITTLE ELONGATION COMPLEX SUBUNIT 2"/>
    <property type="match status" value="1"/>
</dbReference>
<accession>A0A8S3V366</accession>
<feature type="compositionally biased region" description="Basic and acidic residues" evidence="1">
    <location>
        <begin position="67"/>
        <end position="81"/>
    </location>
</feature>
<feature type="region of interest" description="Disordered" evidence="1">
    <location>
        <begin position="1660"/>
        <end position="1681"/>
    </location>
</feature>
<feature type="compositionally biased region" description="Basic and acidic residues" evidence="1">
    <location>
        <begin position="1314"/>
        <end position="1335"/>
    </location>
</feature>
<dbReference type="Pfam" id="PF10505">
    <property type="entry name" value="NARG2_C"/>
    <property type="match status" value="1"/>
</dbReference>
<feature type="compositionally biased region" description="Basic residues" evidence="1">
    <location>
        <begin position="119"/>
        <end position="130"/>
    </location>
</feature>
<feature type="compositionally biased region" description="Polar residues" evidence="1">
    <location>
        <begin position="210"/>
        <end position="230"/>
    </location>
</feature>
<sequence>MSKCPISWNVPVDAGHNFFFTQEAFNKYSKPETYEEKIRNRYELFPLKDSHLGVNAKSKKSKKKGNEKKTKSWDKEDKESVYKVQTLSDASEEEDELIFDVEEDFEEFGVVKKITPKQNKQKAKSKAKNQKVKDNALPDTEKKKTLQKNDFQHTSPIESDTDETVLQNTEPRIEHLEEFGVDKSDDTREKELSEHTVDINEIEEFGIPKTISNQSDILEGSKTGNHQQSESNKEQQKRTEEFPWDIKSRDRKSDKSDSQIFRYQNKKSNLNSREQSRYLNLHHKYITFTPKNPSEKEKREMKEFTTLHERVIEEQKEYQLFLEKLAHTAKSDYNYLAPEADRYFKERLAMKKKRVQLYPQYYNVCDKLNLVTAGPPCQLLFVMSLLELGTVPKLVVPNMNVGERPKIPLDYDSIAKHCPCDHNIKPSNVWNNEPCSKDQNCDVLSQRSKVHITISASAIACIVNNHAPNYNREWEIPFTVKDYQLQDGDKKFMHRVVYIDNPLPAKELTGRDKNTMFYKYALRSHMGRLNQTGHIFTMNQKIESDSTSPESLKLPRKQSSVEQSHHSEVTVHDTENVASLLSPIKSPTNEQKKKMNKVKRGETVKDCDQVEGDDPFGTMEVSMEDLETFGMDMSANKTFMKLGEKKNVKSVKENSPVEVCLAAEKKLSAKDSFTVGKATKGQGSEHSGTLKSNELDISKDTELVDSVQETFLSSDVDCKTMDQDKSEKEKLKLAENVQSPKVIGNDEEVGITDKLIPDVMCDKKVDRTNTLLPDVTCDLNDKDSVSNSVVVSDSLKINETLVNTSESKSKESGDSVRQELKVDISSQPCDLQMSSASDDESDALVIDEPENDNIQTVAMETPASPVPETPLSPVLFRSSFGSAFSPPTSPSKRLRTAIDMNDITPRGVMSPDRTDRNSPTSPDHNTFSSPESKPCKIIPLQRDSEEEFVTDNSYIYPRPVNLFYPVANLNEIGLRRKVEEISEENTESKPSIDISSTDLLSEYNTSDNNLNKIPDSTALGIKTVPLSDDTTVLKSDLHTCSVTQADELPDCIYKSGPDSLCTEVLIKSVNCADLSVQNQDSDTSNTACGSHELIGGSHNVETVIIDTNTGRDNLESSDNEMLQINTALSKDDSESSDEIVSPRSKILRKNKDRSKNCDGQKTKLRAAVIESDSESDEEIGSKKHPMTDRCSTDTISPLTNSEMIESGKRPLSRSNSTENVFQPLQRKRHKSDKSIDVKTEGSMNVEAESENLAEMACTRRKTRSSVGLRKQETILNKKTLEKLPSSPKKCKSVDDDQPSDFCEESMPTKRQTRRSMDSQDQEQRSSKLAILDRVKKNLRSKSTSQETSTDKQTDNTDKNEPLKRKRGRPQKRKSVQEDTQSTDLSKNNLEKGKSKETEPAIVEKTQPQKVDTHVKIANTLQKTTVQKGQQKSVNPLENILQAQERLLINPKHHRDQAQQEYFSQFKFPARHNVTYHLWSLGAYNVMIRSGYHGVYKDTQQKVSFIHVSPKMEYQSNYGVEQLTVGEVSKDWASAYVRPNCKIIRARVNPLQSDIVSMKEEELSKMSTISHGFNPANGFQMLANVFHRLHQGTSTYDLHMNHFGLLGLIHVIFVYRGTSTYDLHMNHFGLLGGEKDSHQIPWIPIDTNFIQTRFHKKGRIPATFEPKDYKPGTKKKKKRGKH</sequence>
<dbReference type="GO" id="GO:0042796">
    <property type="term" value="P:snRNA transcription by RNA polymerase III"/>
    <property type="evidence" value="ECO:0007669"/>
    <property type="project" value="TreeGrafter"/>
</dbReference>
<feature type="compositionally biased region" description="Basic residues" evidence="1">
    <location>
        <begin position="57"/>
        <end position="66"/>
    </location>
</feature>
<comment type="caution">
    <text evidence="3">The sequence shown here is derived from an EMBL/GenBank/DDBJ whole genome shotgun (WGS) entry which is preliminary data.</text>
</comment>
<evidence type="ECO:0000259" key="2">
    <source>
        <dbReference type="Pfam" id="PF10505"/>
    </source>
</evidence>